<dbReference type="InterPro" id="IPR037185">
    <property type="entry name" value="EmrE-like"/>
</dbReference>
<accession>A0AAE1MIZ9</accession>
<dbReference type="AlphaFoldDB" id="A0AAE1MIZ9"/>
<evidence type="ECO:0000256" key="5">
    <source>
        <dbReference type="ARBA" id="ARBA00023136"/>
    </source>
</evidence>
<dbReference type="Pfam" id="PF00892">
    <property type="entry name" value="EamA"/>
    <property type="match status" value="2"/>
</dbReference>
<feature type="transmembrane region" description="Helical" evidence="6">
    <location>
        <begin position="77"/>
        <end position="99"/>
    </location>
</feature>
<sequence length="366" mass="39688">MIAEAENMVPERAKLHIVLTLLQLCNAGNHIILRLALDTGVSKLVFPVYRNIIALILLGPLAFFSEKNQRPSLTISCVIRFFLLGLVGITMKEGCYLVGLENTSPTFACSMQNSVPALTFLMATILRVERVRLNRISGIAKVLGVIASVAGASVITLFKGPVIYNPHSSLHQKHLLPLLGGVYEKNWTLGCIALIGHCLSWSGWIVMQAYVLKIFPAPLSVSASTCFFGIVQFLILAISFEHDSEAWKLNSREELYGILYAGVMVSAVAAALQIWAVGKGGPVFTSIYQPVQTIIVGLIASFALGEEFFLGGIIGACLIIFGLYLVVWGKSEEAKPSKEVMVPSPSKKHVEENSSLGQPLIPPQVP</sequence>
<evidence type="ECO:0000256" key="7">
    <source>
        <dbReference type="SAM" id="MobiDB-lite"/>
    </source>
</evidence>
<feature type="transmembrane region" description="Helical" evidence="6">
    <location>
        <begin position="48"/>
        <end position="65"/>
    </location>
</feature>
<comment type="similarity">
    <text evidence="2 6">Belongs to the drug/metabolite transporter (DMT) superfamily. Plant drug/metabolite exporter (P-DME) (TC 2.A.7.4) family.</text>
</comment>
<organism evidence="9 10">
    <name type="scientific">Acacia crassicarpa</name>
    <name type="common">northern wattle</name>
    <dbReference type="NCBI Taxonomy" id="499986"/>
    <lineage>
        <taxon>Eukaryota</taxon>
        <taxon>Viridiplantae</taxon>
        <taxon>Streptophyta</taxon>
        <taxon>Embryophyta</taxon>
        <taxon>Tracheophyta</taxon>
        <taxon>Spermatophyta</taxon>
        <taxon>Magnoliopsida</taxon>
        <taxon>eudicotyledons</taxon>
        <taxon>Gunneridae</taxon>
        <taxon>Pentapetalae</taxon>
        <taxon>rosids</taxon>
        <taxon>fabids</taxon>
        <taxon>Fabales</taxon>
        <taxon>Fabaceae</taxon>
        <taxon>Caesalpinioideae</taxon>
        <taxon>mimosoid clade</taxon>
        <taxon>Acacieae</taxon>
        <taxon>Acacia</taxon>
    </lineage>
</organism>
<evidence type="ECO:0000259" key="8">
    <source>
        <dbReference type="Pfam" id="PF00892"/>
    </source>
</evidence>
<reference evidence="9" key="1">
    <citation type="submission" date="2023-10" db="EMBL/GenBank/DDBJ databases">
        <title>Chromosome-level genome of the transformable northern wattle, Acacia crassicarpa.</title>
        <authorList>
            <person name="Massaro I."/>
            <person name="Sinha N.R."/>
            <person name="Poethig S."/>
            <person name="Leichty A.R."/>
        </authorList>
    </citation>
    <scope>NUCLEOTIDE SEQUENCE</scope>
    <source>
        <strain evidence="9">Acra3RX</strain>
        <tissue evidence="9">Leaf</tissue>
    </source>
</reference>
<dbReference type="InterPro" id="IPR000620">
    <property type="entry name" value="EamA_dom"/>
</dbReference>
<feature type="transmembrane region" description="Helical" evidence="6">
    <location>
        <begin position="138"/>
        <end position="158"/>
    </location>
</feature>
<dbReference type="GO" id="GO:0022857">
    <property type="term" value="F:transmembrane transporter activity"/>
    <property type="evidence" value="ECO:0007669"/>
    <property type="project" value="InterPro"/>
</dbReference>
<evidence type="ECO:0000256" key="1">
    <source>
        <dbReference type="ARBA" id="ARBA00004141"/>
    </source>
</evidence>
<feature type="transmembrane region" description="Helical" evidence="6">
    <location>
        <begin position="308"/>
        <end position="328"/>
    </location>
</feature>
<feature type="transmembrane region" description="Helical" evidence="6">
    <location>
        <begin position="258"/>
        <end position="276"/>
    </location>
</feature>
<keyword evidence="3 6" id="KW-0812">Transmembrane</keyword>
<comment type="subcellular location">
    <subcellularLocation>
        <location evidence="1 6">Membrane</location>
        <topology evidence="1 6">Multi-pass membrane protein</topology>
    </subcellularLocation>
</comment>
<evidence type="ECO:0000256" key="3">
    <source>
        <dbReference type="ARBA" id="ARBA00022692"/>
    </source>
</evidence>
<feature type="domain" description="EamA" evidence="8">
    <location>
        <begin position="189"/>
        <end position="327"/>
    </location>
</feature>
<evidence type="ECO:0000313" key="9">
    <source>
        <dbReference type="EMBL" id="KAK4262121.1"/>
    </source>
</evidence>
<keyword evidence="5 6" id="KW-0472">Membrane</keyword>
<dbReference type="EMBL" id="JAWXYG010000009">
    <property type="protein sequence ID" value="KAK4262121.1"/>
    <property type="molecule type" value="Genomic_DNA"/>
</dbReference>
<evidence type="ECO:0000256" key="4">
    <source>
        <dbReference type="ARBA" id="ARBA00022989"/>
    </source>
</evidence>
<dbReference type="Proteomes" id="UP001293593">
    <property type="component" value="Unassembled WGS sequence"/>
</dbReference>
<feature type="transmembrane region" description="Helical" evidence="6">
    <location>
        <begin position="219"/>
        <end position="238"/>
    </location>
</feature>
<feature type="transmembrane region" description="Helical" evidence="6">
    <location>
        <begin position="187"/>
        <end position="207"/>
    </location>
</feature>
<proteinExistence type="inferred from homology"/>
<keyword evidence="4 6" id="KW-1133">Transmembrane helix</keyword>
<dbReference type="SUPFAM" id="SSF103481">
    <property type="entry name" value="Multidrug resistance efflux transporter EmrE"/>
    <property type="match status" value="2"/>
</dbReference>
<dbReference type="InterPro" id="IPR030184">
    <property type="entry name" value="WAT1-related"/>
</dbReference>
<name>A0AAE1MIZ9_9FABA</name>
<evidence type="ECO:0000313" key="10">
    <source>
        <dbReference type="Proteomes" id="UP001293593"/>
    </source>
</evidence>
<comment type="caution">
    <text evidence="9">The sequence shown here is derived from an EMBL/GenBank/DDBJ whole genome shotgun (WGS) entry which is preliminary data.</text>
</comment>
<dbReference type="PANTHER" id="PTHR31218">
    <property type="entry name" value="WAT1-RELATED PROTEIN"/>
    <property type="match status" value="1"/>
</dbReference>
<feature type="transmembrane region" description="Helical" evidence="6">
    <location>
        <begin position="283"/>
        <end position="302"/>
    </location>
</feature>
<gene>
    <name evidence="9" type="ORF">QN277_027718</name>
</gene>
<keyword evidence="10" id="KW-1185">Reference proteome</keyword>
<feature type="region of interest" description="Disordered" evidence="7">
    <location>
        <begin position="338"/>
        <end position="366"/>
    </location>
</feature>
<evidence type="ECO:0000256" key="6">
    <source>
        <dbReference type="RuleBase" id="RU363077"/>
    </source>
</evidence>
<feature type="domain" description="EamA" evidence="8">
    <location>
        <begin position="22"/>
        <end position="146"/>
    </location>
</feature>
<dbReference type="GO" id="GO:0016020">
    <property type="term" value="C:membrane"/>
    <property type="evidence" value="ECO:0007669"/>
    <property type="project" value="UniProtKB-SubCell"/>
</dbReference>
<evidence type="ECO:0000256" key="2">
    <source>
        <dbReference type="ARBA" id="ARBA00007635"/>
    </source>
</evidence>
<protein>
    <recommendedName>
        <fullName evidence="6">WAT1-related protein</fullName>
    </recommendedName>
</protein>